<organism evidence="1 2">
    <name type="scientific">Pseudomonas azotoformans</name>
    <dbReference type="NCBI Taxonomy" id="47878"/>
    <lineage>
        <taxon>Bacteria</taxon>
        <taxon>Pseudomonadati</taxon>
        <taxon>Pseudomonadota</taxon>
        <taxon>Gammaproteobacteria</taxon>
        <taxon>Pseudomonadales</taxon>
        <taxon>Pseudomonadaceae</taxon>
        <taxon>Pseudomonas</taxon>
    </lineage>
</organism>
<dbReference type="SUPFAM" id="SSF46785">
    <property type="entry name" value="Winged helix' DNA-binding domain"/>
    <property type="match status" value="1"/>
</dbReference>
<sequence>MNDILLAVLRSEANGISPEAKYLLIRLAELGLVPRGISAGVKELAARFGISDTQAGTALNSLVAAGVLVRRDVVSGQGRPKRHYELDASYAEQVARHDVAEVVHEKVIRHLLQHELKVADQRSAIATQQDEQRATAPLAQVRASRGQGRVSVVNRVLLAALLIRADRFGVVRDLGSAELARITGLSQVRLKNRVRTLLDSGLIRAYVPGATGSVIFKKTKSIYYLNLHHSELSCGQSLPMLLVSVTRFPGQEDTIDHVDDIFTSAQEAFNQRYIGVRKFFDDQHEKGLASFLRGRLDWYAGYLLSHYWDMRSGGKPGLVQLIKLDLLAGAVDTGSSELLASYLCDQADHMANHVRNGWFKGKSPLIAGIDFKSMDYVLLPVRKAVHKAFKGGFYPSRAVLALPRIGVAFSETLHVVERGLFNLVEVREITDLAAVSKEEQCLYGLLTPPGGELSVDVLGQILLAK</sequence>
<dbReference type="GeneID" id="57375968"/>
<name>A0A1V2J846_PSEAZ</name>
<evidence type="ECO:0000313" key="2">
    <source>
        <dbReference type="Proteomes" id="UP000188559"/>
    </source>
</evidence>
<dbReference type="OrthoDB" id="6079029at2"/>
<protein>
    <submittedName>
        <fullName evidence="1">Uncharacterized protein</fullName>
    </submittedName>
</protein>
<dbReference type="Proteomes" id="UP000188559">
    <property type="component" value="Unassembled WGS sequence"/>
</dbReference>
<reference evidence="1 2" key="1">
    <citation type="submission" date="2016-10" db="EMBL/GenBank/DDBJ databases">
        <title>Pseudomonas lactis sp. nov. and Pseudomonas paralactis sp. nov., isolated from bovine raw milk.</title>
        <authorList>
            <person name="Von Neubeck M."/>
            <person name="Huptas C."/>
            <person name="Glueck C."/>
            <person name="Krewinkel M."/>
            <person name="Stoeckel M."/>
            <person name="Stressler T."/>
            <person name="Fischer L."/>
            <person name="Hinrichs J."/>
            <person name="Scherer S."/>
            <person name="Wenning M."/>
        </authorList>
    </citation>
    <scope>NUCLEOTIDE SEQUENCE [LARGE SCALE GENOMIC DNA]</scope>
    <source>
        <strain evidence="1 2">DSM 18862</strain>
    </source>
</reference>
<dbReference type="EMBL" id="MNPV01000009">
    <property type="protein sequence ID" value="ONH40936.1"/>
    <property type="molecule type" value="Genomic_DNA"/>
</dbReference>
<dbReference type="RefSeq" id="WP_071493596.1">
    <property type="nucleotide sequence ID" value="NZ_LT629702.1"/>
</dbReference>
<gene>
    <name evidence="1" type="ORF">BLL37_26955</name>
</gene>
<dbReference type="InterPro" id="IPR036390">
    <property type="entry name" value="WH_DNA-bd_sf"/>
</dbReference>
<dbReference type="AlphaFoldDB" id="A0A1V2J846"/>
<evidence type="ECO:0000313" key="1">
    <source>
        <dbReference type="EMBL" id="ONH40936.1"/>
    </source>
</evidence>
<proteinExistence type="predicted"/>
<accession>A0A1V2J846</accession>
<comment type="caution">
    <text evidence="1">The sequence shown here is derived from an EMBL/GenBank/DDBJ whole genome shotgun (WGS) entry which is preliminary data.</text>
</comment>
<keyword evidence="2" id="KW-1185">Reference proteome</keyword>